<dbReference type="Proteomes" id="UP000534388">
    <property type="component" value="Unassembled WGS sequence"/>
</dbReference>
<evidence type="ECO:0000313" key="1">
    <source>
        <dbReference type="EMBL" id="MBA5636234.1"/>
    </source>
</evidence>
<reference evidence="1 2" key="1">
    <citation type="submission" date="2020-07" db="EMBL/GenBank/DDBJ databases">
        <title>Novel species isolated from subtropical streams in China.</title>
        <authorList>
            <person name="Lu H."/>
        </authorList>
    </citation>
    <scope>NUCLEOTIDE SEQUENCE [LARGE SCALE GENOMIC DNA]</scope>
    <source>
        <strain evidence="1 2">LX20W</strain>
    </source>
</reference>
<dbReference type="EMBL" id="JACEZT010000002">
    <property type="protein sequence ID" value="MBA5636234.1"/>
    <property type="molecule type" value="Genomic_DNA"/>
</dbReference>
<proteinExistence type="predicted"/>
<dbReference type="RefSeq" id="WP_182160386.1">
    <property type="nucleotide sequence ID" value="NZ_JACEZT010000002.1"/>
</dbReference>
<name>A0A7W2EPF9_9BURK</name>
<dbReference type="AlphaFoldDB" id="A0A7W2EPF9"/>
<sequence length="161" mass="15778">MTIALNSVSYPSSSFQTYVPPAQTNGGVGLPDAAVALSAQQAVVASLGGSTGVTVYTPSGLLESLQQAGILAEPATVPVPGSNTANLAQQALQLGVIGTLTGTDTTATSGIYNGAGVLAGLPSTQASSNWADLLKTNPSLAGAVIQASVNSSLVSTLFTTA</sequence>
<comment type="caution">
    <text evidence="1">The sequence shown here is derived from an EMBL/GenBank/DDBJ whole genome shotgun (WGS) entry which is preliminary data.</text>
</comment>
<accession>A0A7W2EPF9</accession>
<gene>
    <name evidence="1" type="ORF">H3H37_04130</name>
</gene>
<protein>
    <submittedName>
        <fullName evidence="1">Uncharacterized protein</fullName>
    </submittedName>
</protein>
<keyword evidence="2" id="KW-1185">Reference proteome</keyword>
<organism evidence="1 2">
    <name type="scientific">Rugamonas brunnea</name>
    <dbReference type="NCBI Taxonomy" id="2758569"/>
    <lineage>
        <taxon>Bacteria</taxon>
        <taxon>Pseudomonadati</taxon>
        <taxon>Pseudomonadota</taxon>
        <taxon>Betaproteobacteria</taxon>
        <taxon>Burkholderiales</taxon>
        <taxon>Oxalobacteraceae</taxon>
        <taxon>Telluria group</taxon>
        <taxon>Rugamonas</taxon>
    </lineage>
</organism>
<evidence type="ECO:0000313" key="2">
    <source>
        <dbReference type="Proteomes" id="UP000534388"/>
    </source>
</evidence>